<organism evidence="1 2">
    <name type="scientific">Trifolium medium</name>
    <dbReference type="NCBI Taxonomy" id="97028"/>
    <lineage>
        <taxon>Eukaryota</taxon>
        <taxon>Viridiplantae</taxon>
        <taxon>Streptophyta</taxon>
        <taxon>Embryophyta</taxon>
        <taxon>Tracheophyta</taxon>
        <taxon>Spermatophyta</taxon>
        <taxon>Magnoliopsida</taxon>
        <taxon>eudicotyledons</taxon>
        <taxon>Gunneridae</taxon>
        <taxon>Pentapetalae</taxon>
        <taxon>rosids</taxon>
        <taxon>fabids</taxon>
        <taxon>Fabales</taxon>
        <taxon>Fabaceae</taxon>
        <taxon>Papilionoideae</taxon>
        <taxon>50 kb inversion clade</taxon>
        <taxon>NPAAA clade</taxon>
        <taxon>Hologalegina</taxon>
        <taxon>IRL clade</taxon>
        <taxon>Trifolieae</taxon>
        <taxon>Trifolium</taxon>
    </lineage>
</organism>
<evidence type="ECO:0000313" key="1">
    <source>
        <dbReference type="EMBL" id="MCI90594.1"/>
    </source>
</evidence>
<evidence type="ECO:0000313" key="2">
    <source>
        <dbReference type="Proteomes" id="UP000265520"/>
    </source>
</evidence>
<keyword evidence="2" id="KW-1185">Reference proteome</keyword>
<dbReference type="EMBL" id="LXQA011248950">
    <property type="protein sequence ID" value="MCI90594.1"/>
    <property type="molecule type" value="Genomic_DNA"/>
</dbReference>
<feature type="non-terminal residue" evidence="1">
    <location>
        <position position="1"/>
    </location>
</feature>
<name>A0A392VQC1_9FABA</name>
<sequence length="68" mass="7636">PESAHLRVAQYCPARCANIKRKIGKTELQCALRRTLSRVAPTTEVKLPLHHELRVAPQQAARCAGHRK</sequence>
<comment type="caution">
    <text evidence="1">The sequence shown here is derived from an EMBL/GenBank/DDBJ whole genome shotgun (WGS) entry which is preliminary data.</text>
</comment>
<dbReference type="AlphaFoldDB" id="A0A392VQC1"/>
<reference evidence="1 2" key="1">
    <citation type="journal article" date="2018" name="Front. Plant Sci.">
        <title>Red Clover (Trifolium pratense) and Zigzag Clover (T. medium) - A Picture of Genomic Similarities and Differences.</title>
        <authorList>
            <person name="Dluhosova J."/>
            <person name="Istvanek J."/>
            <person name="Nedelnik J."/>
            <person name="Repkova J."/>
        </authorList>
    </citation>
    <scope>NUCLEOTIDE SEQUENCE [LARGE SCALE GENOMIC DNA]</scope>
    <source>
        <strain evidence="2">cv. 10/8</strain>
        <tissue evidence="1">Leaf</tissue>
    </source>
</reference>
<dbReference type="Proteomes" id="UP000265520">
    <property type="component" value="Unassembled WGS sequence"/>
</dbReference>
<proteinExistence type="predicted"/>
<accession>A0A392VQC1</accession>
<protein>
    <submittedName>
        <fullName evidence="1">Uncharacterized protein</fullName>
    </submittedName>
</protein>